<feature type="domain" description="Glycosyltransferase 2-like" evidence="2">
    <location>
        <begin position="157"/>
        <end position="259"/>
    </location>
</feature>
<name>A0A8J3Q383_9ACTN</name>
<gene>
    <name evidence="3" type="ORF">Rhe02_06380</name>
</gene>
<dbReference type="InterPro" id="IPR029044">
    <property type="entry name" value="Nucleotide-diphossugar_trans"/>
</dbReference>
<keyword evidence="1" id="KW-0812">Transmembrane</keyword>
<keyword evidence="4" id="KW-1185">Reference proteome</keyword>
<dbReference type="SUPFAM" id="SSF53448">
    <property type="entry name" value="Nucleotide-diphospho-sugar transferases"/>
    <property type="match status" value="1"/>
</dbReference>
<organism evidence="3 4">
    <name type="scientific">Rhizocola hellebori</name>
    <dbReference type="NCBI Taxonomy" id="1392758"/>
    <lineage>
        <taxon>Bacteria</taxon>
        <taxon>Bacillati</taxon>
        <taxon>Actinomycetota</taxon>
        <taxon>Actinomycetes</taxon>
        <taxon>Micromonosporales</taxon>
        <taxon>Micromonosporaceae</taxon>
        <taxon>Rhizocola</taxon>
    </lineage>
</organism>
<evidence type="ECO:0000313" key="4">
    <source>
        <dbReference type="Proteomes" id="UP000612899"/>
    </source>
</evidence>
<feature type="transmembrane region" description="Helical" evidence="1">
    <location>
        <begin position="29"/>
        <end position="46"/>
    </location>
</feature>
<sequence>MDDVLAVFRLLIAVPLAIAGFKDIAESPGYRRAMAIAEVVVAFGLLQQATAWWSAVLTLCCLALGSVLAGGALASLTRGITLAIPACVVIWLGRADSGPDILTWLSGLPVGQLAAVAVGLVALGLVSAQRPEPVEPPAPQAKPAAVPLIHGKPELTIGMATYDDFDGTYFTLQALRQYHDLENVELLVVDNYGCAHTRDFVRDWARSTYVLADDVVGTAAAKELVFRNASGAAVLCCDSHVLFAPGTIARLKRFYRDNPGCHDLLQGPLVYDDGELISTHFDPVWRDQMWGVWATDERGLDGEAEPFEIPMQGLGVFSCRAEAWPGFHPGFRGFGGEEGYLHAKFRQAGRRCLCLPWLRWMHRFGRPRGIPYPLTVEDKLRNYLLGHIELGLDPQPVLSHFSQYLPAERIAQLVEGAARWESGLASR</sequence>
<comment type="caution">
    <text evidence="3">The sequence shown here is derived from an EMBL/GenBank/DDBJ whole genome shotgun (WGS) entry which is preliminary data.</text>
</comment>
<evidence type="ECO:0000256" key="1">
    <source>
        <dbReference type="SAM" id="Phobius"/>
    </source>
</evidence>
<proteinExistence type="predicted"/>
<dbReference type="InterPro" id="IPR001173">
    <property type="entry name" value="Glyco_trans_2-like"/>
</dbReference>
<keyword evidence="1" id="KW-1133">Transmembrane helix</keyword>
<feature type="transmembrane region" description="Helical" evidence="1">
    <location>
        <begin position="75"/>
        <end position="92"/>
    </location>
</feature>
<evidence type="ECO:0000313" key="3">
    <source>
        <dbReference type="EMBL" id="GIH02571.1"/>
    </source>
</evidence>
<feature type="transmembrane region" description="Helical" evidence="1">
    <location>
        <begin position="104"/>
        <end position="126"/>
    </location>
</feature>
<keyword evidence="1" id="KW-0472">Membrane</keyword>
<dbReference type="RefSeq" id="WP_203906519.1">
    <property type="nucleotide sequence ID" value="NZ_BONY01000003.1"/>
</dbReference>
<accession>A0A8J3Q383</accession>
<dbReference type="Pfam" id="PF00535">
    <property type="entry name" value="Glycos_transf_2"/>
    <property type="match status" value="1"/>
</dbReference>
<dbReference type="AlphaFoldDB" id="A0A8J3Q383"/>
<dbReference type="Proteomes" id="UP000612899">
    <property type="component" value="Unassembled WGS sequence"/>
</dbReference>
<dbReference type="Gene3D" id="3.90.550.10">
    <property type="entry name" value="Spore Coat Polysaccharide Biosynthesis Protein SpsA, Chain A"/>
    <property type="match status" value="1"/>
</dbReference>
<reference evidence="3" key="1">
    <citation type="submission" date="2021-01" db="EMBL/GenBank/DDBJ databases">
        <title>Whole genome shotgun sequence of Rhizocola hellebori NBRC 109834.</title>
        <authorList>
            <person name="Komaki H."/>
            <person name="Tamura T."/>
        </authorList>
    </citation>
    <scope>NUCLEOTIDE SEQUENCE</scope>
    <source>
        <strain evidence="3">NBRC 109834</strain>
    </source>
</reference>
<evidence type="ECO:0000259" key="2">
    <source>
        <dbReference type="Pfam" id="PF00535"/>
    </source>
</evidence>
<protein>
    <recommendedName>
        <fullName evidence="2">Glycosyltransferase 2-like domain-containing protein</fullName>
    </recommendedName>
</protein>
<dbReference type="CDD" id="cd00761">
    <property type="entry name" value="Glyco_tranf_GTA_type"/>
    <property type="match status" value="1"/>
</dbReference>
<dbReference type="EMBL" id="BONY01000003">
    <property type="protein sequence ID" value="GIH02571.1"/>
    <property type="molecule type" value="Genomic_DNA"/>
</dbReference>